<organism evidence="3 4">
    <name type="scientific">Shewanella colwelliana</name>
    <name type="common">Alteromonas colwelliana</name>
    <dbReference type="NCBI Taxonomy" id="23"/>
    <lineage>
        <taxon>Bacteria</taxon>
        <taxon>Pseudomonadati</taxon>
        <taxon>Pseudomonadota</taxon>
        <taxon>Gammaproteobacteria</taxon>
        <taxon>Alteromonadales</taxon>
        <taxon>Shewanellaceae</taxon>
        <taxon>Shewanella</taxon>
    </lineage>
</organism>
<dbReference type="SUPFAM" id="SSF53850">
    <property type="entry name" value="Periplasmic binding protein-like II"/>
    <property type="match status" value="1"/>
</dbReference>
<sequence length="245" mass="27824">MIFCLITSGLLMLVTAIHSRADTLVLSSLNWPPYSGETLKGGGASVVVARAALNAMGHELKVDYYPWSRTIRVVNREDSIYMGYFPEYYHPTDQFVFSSSMGESPLGIIEHHLFPMQWSRITDLNRYTLGVVRDYVNTLELDEMIDSGRQPVETVSSDEHNIRKVATGRIPGAVMDLYVFNYLVAQPHLVGLGEKLQINKQLLDTKKLYVAFKNSDEGIKWREIYNEGLARIDINQVVDEYLKSL</sequence>
<dbReference type="EMBL" id="MCBT01000048">
    <property type="protein sequence ID" value="OEG72514.1"/>
    <property type="molecule type" value="Genomic_DNA"/>
</dbReference>
<evidence type="ECO:0000256" key="1">
    <source>
        <dbReference type="ARBA" id="ARBA00010333"/>
    </source>
</evidence>
<comment type="caution">
    <text evidence="3">The sequence shown here is derived from an EMBL/GenBank/DDBJ whole genome shotgun (WGS) entry which is preliminary data.</text>
</comment>
<comment type="similarity">
    <text evidence="1">Belongs to the bacterial solute-binding protein 3 family.</text>
</comment>
<feature type="chain" id="PRO_5009178940" evidence="2">
    <location>
        <begin position="21"/>
        <end position="245"/>
    </location>
</feature>
<gene>
    <name evidence="3" type="ORF">BEL05_04335</name>
</gene>
<name>A0A1E5IPN0_SHECO</name>
<dbReference type="OrthoDB" id="5296159at2"/>
<evidence type="ECO:0000256" key="2">
    <source>
        <dbReference type="SAM" id="SignalP"/>
    </source>
</evidence>
<protein>
    <submittedName>
        <fullName evidence="3">ABC transporter</fullName>
    </submittedName>
</protein>
<dbReference type="PANTHER" id="PTHR35936">
    <property type="entry name" value="MEMBRANE-BOUND LYTIC MUREIN TRANSGLYCOSYLASE F"/>
    <property type="match status" value="1"/>
</dbReference>
<dbReference type="PANTHER" id="PTHR35936:SF25">
    <property type="entry name" value="ABC TRANSPORTER SUBSTRATE-BINDING PROTEIN"/>
    <property type="match status" value="1"/>
</dbReference>
<dbReference type="STRING" id="23.BEL05_04335"/>
<feature type="signal peptide" evidence="2">
    <location>
        <begin position="1"/>
        <end position="20"/>
    </location>
</feature>
<accession>A0A1E5IPN0</accession>
<evidence type="ECO:0000313" key="4">
    <source>
        <dbReference type="Proteomes" id="UP000095230"/>
    </source>
</evidence>
<dbReference type="AlphaFoldDB" id="A0A1E5IPN0"/>
<evidence type="ECO:0000313" key="3">
    <source>
        <dbReference type="EMBL" id="OEG72514.1"/>
    </source>
</evidence>
<dbReference type="Proteomes" id="UP000095230">
    <property type="component" value="Unassembled WGS sequence"/>
</dbReference>
<reference evidence="3 4" key="1">
    <citation type="submission" date="2016-07" db="EMBL/GenBank/DDBJ databases">
        <title>Whole-genome of two Shewanella species isolated from a digestive organ of sea cucumber Apostichopus japonicus Selenka 1867.</title>
        <authorList>
            <person name="Hong H.-H."/>
            <person name="Choi H."/>
            <person name="Cheon S."/>
            <person name="Oh J.-S."/>
            <person name="Lee H.-G."/>
            <person name="Park C."/>
        </authorList>
    </citation>
    <scope>NUCLEOTIDE SEQUENCE [LARGE SCALE GENOMIC DNA]</scope>
    <source>
        <strain evidence="3 4">CSB03KR</strain>
    </source>
</reference>
<proteinExistence type="inferred from homology"/>
<keyword evidence="2" id="KW-0732">Signal</keyword>
<dbReference type="Gene3D" id="3.40.190.10">
    <property type="entry name" value="Periplasmic binding protein-like II"/>
    <property type="match status" value="2"/>
</dbReference>